<sequence length="575" mass="60900">MDMSRSRGRTSRALRGAVPAVLLALGMLITGAPHAWGEDVRTETRVSGSAAGGVTESVVRVKAPLPASFGARPEACDWLSYLRYRATDGPEASADADRILVAQPGILEGAGAFDSVARNTVARAAERGRHVEFWALDRRSNCLEDRTGIASGDQHAAVDYYYRGKQVDGRTFDGYVGNSKLAWMAKLGIEQTVRDEYDLLTAELPDQRTRKQKVLCGGHSLGGVITGYLTAADFDGNPATTADAGYNQCAGYFALDTTVSTSLGDLSGSIPDDTNLPDIGLGYGVVQAGLDSGVLSRTLSAPVLLNPETMTLLSIAGLGAVRDPGGEADLPGYLPANVNIEATNRFLFSKDTAAFLTGKPAVKDFRLSNEAVLGALMDDHSVPLAFLQSSAGFFDGGPIVDKSFPVANGGDAQPGLFGVEYKAIPERPGGPLYTWRNYDRVGDPDDPGYRSADGTPFTGAGKEVTDIQELARSLAEQPLDFTEQYFPTKLVTDLQLATSPQVKRLVVHPKGLTAHPTLTVLAGDGLLAGRIPSGLHPVVADGYQHLDVLTAAPVQNNGRPEPVSTNLAEFARDPQ</sequence>
<organism evidence="1 2">
    <name type="scientific">Streptomyces botrytidirepellens</name>
    <dbReference type="NCBI Taxonomy" id="2486417"/>
    <lineage>
        <taxon>Bacteria</taxon>
        <taxon>Bacillati</taxon>
        <taxon>Actinomycetota</taxon>
        <taxon>Actinomycetes</taxon>
        <taxon>Kitasatosporales</taxon>
        <taxon>Streptomycetaceae</taxon>
        <taxon>Streptomyces</taxon>
    </lineage>
</organism>
<proteinExistence type="predicted"/>
<keyword evidence="2" id="KW-1185">Reference proteome</keyword>
<name>A0A3M8T787_9ACTN</name>
<evidence type="ECO:0000313" key="1">
    <source>
        <dbReference type="EMBL" id="RNF89437.1"/>
    </source>
</evidence>
<dbReference type="AlphaFoldDB" id="A0A3M8T787"/>
<protein>
    <submittedName>
        <fullName evidence="1">Uncharacterized protein</fullName>
    </submittedName>
</protein>
<dbReference type="RefSeq" id="WP_123107228.1">
    <property type="nucleotide sequence ID" value="NZ_RIBZ01000800.1"/>
</dbReference>
<comment type="caution">
    <text evidence="1">The sequence shown here is derived from an EMBL/GenBank/DDBJ whole genome shotgun (WGS) entry which is preliminary data.</text>
</comment>
<reference evidence="1 2" key="1">
    <citation type="submission" date="2018-11" db="EMBL/GenBank/DDBJ databases">
        <title>The Potential of Streptomyces as Biocontrol Agents against the Tomato grey mould, Botrytis cinerea (Gray mold) Frontiers in Microbiology.</title>
        <authorList>
            <person name="Li D."/>
        </authorList>
    </citation>
    <scope>NUCLEOTIDE SEQUENCE [LARGE SCALE GENOMIC DNA]</scope>
    <source>
        <strain evidence="1 2">NEAU-LD23</strain>
    </source>
</reference>
<evidence type="ECO:0000313" key="2">
    <source>
        <dbReference type="Proteomes" id="UP000275401"/>
    </source>
</evidence>
<dbReference type="Proteomes" id="UP000275401">
    <property type="component" value="Unassembled WGS sequence"/>
</dbReference>
<gene>
    <name evidence="1" type="ORF">EEJ42_41025</name>
</gene>
<accession>A0A3M8T787</accession>
<dbReference type="EMBL" id="RIBZ01000800">
    <property type="protein sequence ID" value="RNF89437.1"/>
    <property type="molecule type" value="Genomic_DNA"/>
</dbReference>